<organism evidence="2 3">
    <name type="scientific">Mycena citricolor</name>
    <dbReference type="NCBI Taxonomy" id="2018698"/>
    <lineage>
        <taxon>Eukaryota</taxon>
        <taxon>Fungi</taxon>
        <taxon>Dikarya</taxon>
        <taxon>Basidiomycota</taxon>
        <taxon>Agaricomycotina</taxon>
        <taxon>Agaricomycetes</taxon>
        <taxon>Agaricomycetidae</taxon>
        <taxon>Agaricales</taxon>
        <taxon>Marasmiineae</taxon>
        <taxon>Mycenaceae</taxon>
        <taxon>Mycena</taxon>
    </lineage>
</organism>
<gene>
    <name evidence="2" type="ORF">MYCIT1_LOCUS33287</name>
</gene>
<accession>A0AAD2K6J9</accession>
<evidence type="ECO:0000313" key="3">
    <source>
        <dbReference type="Proteomes" id="UP001295794"/>
    </source>
</evidence>
<feature type="compositionally biased region" description="Basic and acidic residues" evidence="1">
    <location>
        <begin position="251"/>
        <end position="262"/>
    </location>
</feature>
<feature type="region of interest" description="Disordered" evidence="1">
    <location>
        <begin position="239"/>
        <end position="262"/>
    </location>
</feature>
<dbReference type="Proteomes" id="UP001295794">
    <property type="component" value="Unassembled WGS sequence"/>
</dbReference>
<dbReference type="AlphaFoldDB" id="A0AAD2K6J9"/>
<evidence type="ECO:0000256" key="1">
    <source>
        <dbReference type="SAM" id="MobiDB-lite"/>
    </source>
</evidence>
<reference evidence="2" key="1">
    <citation type="submission" date="2023-11" db="EMBL/GenBank/DDBJ databases">
        <authorList>
            <person name="De Vega J J."/>
            <person name="De Vega J J."/>
        </authorList>
    </citation>
    <scope>NUCLEOTIDE SEQUENCE</scope>
</reference>
<protein>
    <submittedName>
        <fullName evidence="2">Uncharacterized protein</fullName>
    </submittedName>
</protein>
<sequence>MLIVDVRHARETGSKRGGFCDIRLEPQPRQEHRLPRIAGVRYLARRERCPVDGLVVGGPGELRLRVRREAAPRLAVLRRRKDIEVRLAVGVVVRHEQRVVRRVQRPDDQEQILLLDAVLGPHVLQNGVGVRLEPFLRCVEVLDVPIRRRLRAQICTLVSRAQRIAVAAVDGPAHGQIARRRLGFEREEAGDGIQPSLRSGPLVLALVSGRDSPISVDGGQVHVRMLAFVGIETVQQRHEGSTGLGQIADGPHSDRRGRPQRECHCESELCTKRGARVTYMKDGTRA</sequence>
<evidence type="ECO:0000313" key="2">
    <source>
        <dbReference type="EMBL" id="CAK5281922.1"/>
    </source>
</evidence>
<proteinExistence type="predicted"/>
<dbReference type="EMBL" id="CAVNYO010000444">
    <property type="protein sequence ID" value="CAK5281922.1"/>
    <property type="molecule type" value="Genomic_DNA"/>
</dbReference>
<feature type="non-terminal residue" evidence="2">
    <location>
        <position position="286"/>
    </location>
</feature>
<name>A0AAD2K6J9_9AGAR</name>
<keyword evidence="3" id="KW-1185">Reference proteome</keyword>
<comment type="caution">
    <text evidence="2">The sequence shown here is derived from an EMBL/GenBank/DDBJ whole genome shotgun (WGS) entry which is preliminary data.</text>
</comment>